<comment type="caution">
    <text evidence="2">The sequence shown here is derived from an EMBL/GenBank/DDBJ whole genome shotgun (WGS) entry which is preliminary data.</text>
</comment>
<evidence type="ECO:0000313" key="2">
    <source>
        <dbReference type="EMBL" id="MFC3053059.1"/>
    </source>
</evidence>
<dbReference type="Pfam" id="PF13649">
    <property type="entry name" value="Methyltransf_25"/>
    <property type="match status" value="1"/>
</dbReference>
<keyword evidence="3" id="KW-1185">Reference proteome</keyword>
<dbReference type="RefSeq" id="WP_194213212.1">
    <property type="nucleotide sequence ID" value="NZ_CP061205.1"/>
</dbReference>
<dbReference type="Gene3D" id="3.40.50.150">
    <property type="entry name" value="Vaccinia Virus protein VP39"/>
    <property type="match status" value="1"/>
</dbReference>
<dbReference type="EC" id="2.1.1.223" evidence="2"/>
<dbReference type="GO" id="GO:0008168">
    <property type="term" value="F:methyltransferase activity"/>
    <property type="evidence" value="ECO:0007669"/>
    <property type="project" value="UniProtKB-KW"/>
</dbReference>
<dbReference type="PANTHER" id="PTHR47739:SF1">
    <property type="entry name" value="TRNA1(VAL) (ADENINE(37)-N6)-METHYLTRANSFERASE"/>
    <property type="match status" value="1"/>
</dbReference>
<reference evidence="3" key="1">
    <citation type="journal article" date="2019" name="Int. J. Syst. Evol. Microbiol.">
        <title>The Global Catalogue of Microorganisms (GCM) 10K type strain sequencing project: providing services to taxonomists for standard genome sequencing and annotation.</title>
        <authorList>
            <consortium name="The Broad Institute Genomics Platform"/>
            <consortium name="The Broad Institute Genome Sequencing Center for Infectious Disease"/>
            <person name="Wu L."/>
            <person name="Ma J."/>
        </authorList>
    </citation>
    <scope>NUCLEOTIDE SEQUENCE [LARGE SCALE GENOMIC DNA]</scope>
    <source>
        <strain evidence="3">KCTC 62164</strain>
    </source>
</reference>
<dbReference type="InterPro" id="IPR041698">
    <property type="entry name" value="Methyltransf_25"/>
</dbReference>
<organism evidence="2 3">
    <name type="scientific">Kordiimonas pumila</name>
    <dbReference type="NCBI Taxonomy" id="2161677"/>
    <lineage>
        <taxon>Bacteria</taxon>
        <taxon>Pseudomonadati</taxon>
        <taxon>Pseudomonadota</taxon>
        <taxon>Alphaproteobacteria</taxon>
        <taxon>Kordiimonadales</taxon>
        <taxon>Kordiimonadaceae</taxon>
        <taxon>Kordiimonas</taxon>
    </lineage>
</organism>
<dbReference type="CDD" id="cd02440">
    <property type="entry name" value="AdoMet_MTases"/>
    <property type="match status" value="1"/>
</dbReference>
<dbReference type="InterPro" id="IPR050210">
    <property type="entry name" value="tRNA_Adenine-N(6)_MTase"/>
</dbReference>
<proteinExistence type="predicted"/>
<protein>
    <submittedName>
        <fullName evidence="2">tRNA1(Val) (Adenine(37)-N6)-methyltransferase</fullName>
        <ecNumber evidence="2">2.1.1.223</ecNumber>
    </submittedName>
</protein>
<feature type="domain" description="Methyltransferase" evidence="1">
    <location>
        <begin position="66"/>
        <end position="137"/>
    </location>
</feature>
<accession>A0ABV7D784</accession>
<name>A0ABV7D784_9PROT</name>
<gene>
    <name evidence="2" type="ORF">ACFOKA_14180</name>
</gene>
<dbReference type="PANTHER" id="PTHR47739">
    <property type="entry name" value="TRNA1(VAL) (ADENINE(37)-N6)-METHYLTRANSFERASE"/>
    <property type="match status" value="1"/>
</dbReference>
<evidence type="ECO:0000259" key="1">
    <source>
        <dbReference type="Pfam" id="PF13649"/>
    </source>
</evidence>
<dbReference type="Proteomes" id="UP001595444">
    <property type="component" value="Unassembled WGS sequence"/>
</dbReference>
<keyword evidence="2" id="KW-0808">Transferase</keyword>
<sequence>MDEVSIRYEDDDVPATDVLSRDDSDISLDDFLGGAIRLFQPKHGYRVSMDTVMLAAAVPARSGQTVLEGGIGSAGAALCLARRVAGVHVVGIEKQADMLAFANRNISYNNLENFVSVRQGCITDLAADNEVYDHVMINPPYLADGKGIRPPDASKGLAHMDTNVSLKDWLRFCVHKVRNKGTVTIIYRADRVDEVIANLYRRVGEIKILPLWPRMGVPAKRVIIQGRKGMHGAATLLPGLALHGDVERYTQEAKEILWDGKALDLKAFTCGR</sequence>
<keyword evidence="2" id="KW-0489">Methyltransferase</keyword>
<dbReference type="GO" id="GO:0032259">
    <property type="term" value="P:methylation"/>
    <property type="evidence" value="ECO:0007669"/>
    <property type="project" value="UniProtKB-KW"/>
</dbReference>
<dbReference type="SUPFAM" id="SSF53335">
    <property type="entry name" value="S-adenosyl-L-methionine-dependent methyltransferases"/>
    <property type="match status" value="1"/>
</dbReference>
<dbReference type="EMBL" id="JBHRSL010000010">
    <property type="protein sequence ID" value="MFC3053059.1"/>
    <property type="molecule type" value="Genomic_DNA"/>
</dbReference>
<dbReference type="InterPro" id="IPR029063">
    <property type="entry name" value="SAM-dependent_MTases_sf"/>
</dbReference>
<evidence type="ECO:0000313" key="3">
    <source>
        <dbReference type="Proteomes" id="UP001595444"/>
    </source>
</evidence>